<dbReference type="Gene3D" id="3.30.1360.180">
    <property type="match status" value="1"/>
</dbReference>
<gene>
    <name evidence="3" type="ORF">AALO_G00184900</name>
</gene>
<evidence type="ECO:0000256" key="2">
    <source>
        <dbReference type="SAM" id="SignalP"/>
    </source>
</evidence>
<feature type="signal peptide" evidence="2">
    <location>
        <begin position="1"/>
        <end position="17"/>
    </location>
</feature>
<organism evidence="3 4">
    <name type="scientific">Alosa alosa</name>
    <name type="common">allis shad</name>
    <dbReference type="NCBI Taxonomy" id="278164"/>
    <lineage>
        <taxon>Eukaryota</taxon>
        <taxon>Metazoa</taxon>
        <taxon>Chordata</taxon>
        <taxon>Craniata</taxon>
        <taxon>Vertebrata</taxon>
        <taxon>Euteleostomi</taxon>
        <taxon>Actinopterygii</taxon>
        <taxon>Neopterygii</taxon>
        <taxon>Teleostei</taxon>
        <taxon>Clupei</taxon>
        <taxon>Clupeiformes</taxon>
        <taxon>Clupeoidei</taxon>
        <taxon>Clupeidae</taxon>
        <taxon>Alosa</taxon>
    </lineage>
</organism>
<dbReference type="EMBL" id="JADWDJ010000013">
    <property type="protein sequence ID" value="KAG5271856.1"/>
    <property type="molecule type" value="Genomic_DNA"/>
</dbReference>
<keyword evidence="2" id="KW-0732">Signal</keyword>
<dbReference type="CDD" id="cd16018">
    <property type="entry name" value="Enpp"/>
    <property type="match status" value="1"/>
</dbReference>
<evidence type="ECO:0000313" key="3">
    <source>
        <dbReference type="EMBL" id="KAG5271856.1"/>
    </source>
</evidence>
<evidence type="ECO:0008006" key="5">
    <source>
        <dbReference type="Google" id="ProtNLM"/>
    </source>
</evidence>
<feature type="compositionally biased region" description="Low complexity" evidence="1">
    <location>
        <begin position="424"/>
        <end position="437"/>
    </location>
</feature>
<sequence length="462" mass="52419">MKLGLILVACILYGAECRPFSEGGRKGGFNKLLLISFDGFRWDYDQDVETPNFDQLVKEGVKAKYITPPMITMTSPSHFTTITGRWIEDHGVVHNMLFNSTTLLKITHKATMKRSEWWDNGALPLWITAQNQGLKTASFYYPGGGVNYSGQAVDRALVESYGMPDDNETEWQENIDTVMRWYTQEDFDFVTLYFGEPDSVGHSKGPDTQERKDIIKMIDRTLGYLKRAIAKHGLTDNLNVIITSDHGMTTIKKEKHDPTVKEIILNKYINFLQLVHFELVDYGGFGMLRPRNGKKQDIYNKLKNAHPNLTVYMKEDVPENFHFAKNSRIQDIILVGDLGYNLNSRAIIYVNKGDHGFHNQEMDMKMIFRAFGPDFKKNYLASPFDSVNIYALMCKLMGVNPAPNNGSLTYTEDMLVDDFDNLHPTSPTPTETGTTTPAGHGERNQMSLALLSVLIFTMSCLL</sequence>
<dbReference type="InterPro" id="IPR002591">
    <property type="entry name" value="Phosphodiest/P_Trfase"/>
</dbReference>
<dbReference type="Gene3D" id="3.40.720.10">
    <property type="entry name" value="Alkaline Phosphatase, subunit A"/>
    <property type="match status" value="1"/>
</dbReference>
<evidence type="ECO:0000313" key="4">
    <source>
        <dbReference type="Proteomes" id="UP000823561"/>
    </source>
</evidence>
<dbReference type="InterPro" id="IPR017850">
    <property type="entry name" value="Alkaline_phosphatase_core_sf"/>
</dbReference>
<accession>A0AAV6GGA6</accession>
<comment type="caution">
    <text evidence="3">The sequence shown here is derived from an EMBL/GenBank/DDBJ whole genome shotgun (WGS) entry which is preliminary data.</text>
</comment>
<evidence type="ECO:0000256" key="1">
    <source>
        <dbReference type="SAM" id="MobiDB-lite"/>
    </source>
</evidence>
<dbReference type="AlphaFoldDB" id="A0AAV6GGA6"/>
<dbReference type="Proteomes" id="UP000823561">
    <property type="component" value="Chromosome 13"/>
</dbReference>
<dbReference type="PANTHER" id="PTHR10151">
    <property type="entry name" value="ECTONUCLEOTIDE PYROPHOSPHATASE/PHOSPHODIESTERASE"/>
    <property type="match status" value="1"/>
</dbReference>
<feature type="chain" id="PRO_5043820608" description="Ectonucleotide pyrophosphatase/phosphodiesterase family member 7-like" evidence="2">
    <location>
        <begin position="18"/>
        <end position="462"/>
    </location>
</feature>
<dbReference type="Pfam" id="PF01663">
    <property type="entry name" value="Phosphodiest"/>
    <property type="match status" value="1"/>
</dbReference>
<proteinExistence type="predicted"/>
<feature type="region of interest" description="Disordered" evidence="1">
    <location>
        <begin position="422"/>
        <end position="442"/>
    </location>
</feature>
<dbReference type="SUPFAM" id="SSF53649">
    <property type="entry name" value="Alkaline phosphatase-like"/>
    <property type="match status" value="1"/>
</dbReference>
<dbReference type="PANTHER" id="PTHR10151:SF65">
    <property type="entry name" value="ECTONUCLEOTIDE PYROPHOSPHATASE_PHOSPHODIESTERASE FAMILY MEMBER 7-LIKE PRECURSOR"/>
    <property type="match status" value="1"/>
</dbReference>
<protein>
    <recommendedName>
        <fullName evidence="5">Ectonucleotide pyrophosphatase/phosphodiesterase family member 7-like</fullName>
    </recommendedName>
</protein>
<name>A0AAV6GGA6_9TELE</name>
<keyword evidence="4" id="KW-1185">Reference proteome</keyword>
<reference evidence="3" key="1">
    <citation type="submission" date="2020-10" db="EMBL/GenBank/DDBJ databases">
        <title>Chromosome-scale genome assembly of the Allis shad, Alosa alosa.</title>
        <authorList>
            <person name="Margot Z."/>
            <person name="Christophe K."/>
            <person name="Cabau C."/>
            <person name="Louis A."/>
            <person name="Berthelot C."/>
            <person name="Parey E."/>
            <person name="Roest Crollius H."/>
            <person name="Montfort J."/>
            <person name="Robinson-Rechavi M."/>
            <person name="Bucao C."/>
            <person name="Bouchez O."/>
            <person name="Gislard M."/>
            <person name="Lluch J."/>
            <person name="Milhes M."/>
            <person name="Lampietro C."/>
            <person name="Lopez Roques C."/>
            <person name="Donnadieu C."/>
            <person name="Braasch I."/>
            <person name="Desvignes T."/>
            <person name="Postlethwait J."/>
            <person name="Bobe J."/>
            <person name="Guiguen Y."/>
        </authorList>
    </citation>
    <scope>NUCLEOTIDE SEQUENCE</scope>
    <source>
        <strain evidence="3">M-15738</strain>
        <tissue evidence="3">Blood</tissue>
    </source>
</reference>